<organism evidence="4 5">
    <name type="scientific">Candida parapsilosis</name>
    <name type="common">Yeast</name>
    <dbReference type="NCBI Taxonomy" id="5480"/>
    <lineage>
        <taxon>Eukaryota</taxon>
        <taxon>Fungi</taxon>
        <taxon>Dikarya</taxon>
        <taxon>Ascomycota</taxon>
        <taxon>Saccharomycotina</taxon>
        <taxon>Pichiomycetes</taxon>
        <taxon>Debaryomycetaceae</taxon>
        <taxon>Candida/Lodderomyces clade</taxon>
        <taxon>Candida</taxon>
    </lineage>
</organism>
<sequence>MGFTIKQKIEICLKAESNPQMKQSDLATWAMHEYGVEKPPSQTTISRILSSKNDLIASKEDEFKLVRRRKQTNPLLRKILTEWITQATWEGIPITTPIIQSTAHAIWTRLSKSEKTGNGVFNHKWCAHFMKKLNINITGNEEDIQKNAGYKLNKVWMLDEKVELKKYLSDMIQQNDYSPQDIFVIDEFQLFYSLPLDQIFDVSSVDKGLQQSHTSNEYSLTALLGCNIDGSEKLSPLIVGKYDKFDVSKSSFASLQAVHSDVTSQHNLMNKITQLYNITYKANTNKWVTSSMFQNYILSIDHKIHSLTPQRKILIILDDCSSHRLINIKFENIKLVYLKNETCHKNLYNTSYGSVKFDYLPMNFGIIEEFKVLYRIQQYTAMIKLQHHKSVVAKSHRKSCSTASSLGYNYNITNTSPALEVLAEQDYHIPMIQVIEWVTKAWSMVSPERIFRSWKKTRLLPMNPDQDWASSKTRDVAKGIFRNFNKQLLYFDETRSIKQLEKIMSQLNVVIPWELEELVGLVNERGKITLSYASIEEIIGSCLSESVEDEGQTDDEENRDIDSDNGEAELNESGASRWSISENDLKDASNILFNKAISSDADTSNAMMKVDSTTMRANYDPKAPLDSSNAFNQDANGVTTNNPHAPSFPFETSGNEKHKLDPLESWNRKRQTPLVVPTHSQHHSNIDPLFENGLINSPNINLYDNQNEQQQPSQAQAFTSSSQVDNDIVQSILKLTNYSSLNSINLSQSTIDDLNYNLKIIQSRSGQN</sequence>
<evidence type="ECO:0000313" key="4">
    <source>
        <dbReference type="EMBL" id="KAF6058788.1"/>
    </source>
</evidence>
<dbReference type="Pfam" id="PF18107">
    <property type="entry name" value="HTH_ABP1_N"/>
    <property type="match status" value="1"/>
</dbReference>
<keyword evidence="1" id="KW-0238">DNA-binding</keyword>
<dbReference type="InterPro" id="IPR009057">
    <property type="entry name" value="Homeodomain-like_sf"/>
</dbReference>
<dbReference type="InterPro" id="IPR006600">
    <property type="entry name" value="HTH_CenpB_DNA-bd_dom"/>
</dbReference>
<name>A0A8X7NRP1_CANPA</name>
<dbReference type="SUPFAM" id="SSF46689">
    <property type="entry name" value="Homeodomain-like"/>
    <property type="match status" value="1"/>
</dbReference>
<dbReference type="GO" id="GO:0003677">
    <property type="term" value="F:DNA binding"/>
    <property type="evidence" value="ECO:0007669"/>
    <property type="project" value="UniProtKB-KW"/>
</dbReference>
<feature type="region of interest" description="Disordered" evidence="2">
    <location>
        <begin position="544"/>
        <end position="578"/>
    </location>
</feature>
<dbReference type="Gene3D" id="1.10.10.60">
    <property type="entry name" value="Homeodomain-like"/>
    <property type="match status" value="2"/>
</dbReference>
<evidence type="ECO:0000313" key="5">
    <source>
        <dbReference type="Proteomes" id="UP000590412"/>
    </source>
</evidence>
<protein>
    <submittedName>
        <fullName evidence="4">DDE endonuclease family protein</fullName>
    </submittedName>
</protein>
<evidence type="ECO:0000259" key="3">
    <source>
        <dbReference type="PROSITE" id="PS51253"/>
    </source>
</evidence>
<dbReference type="Pfam" id="PF03221">
    <property type="entry name" value="HTH_Tnp_Tc5"/>
    <property type="match status" value="1"/>
</dbReference>
<evidence type="ECO:0000256" key="1">
    <source>
        <dbReference type="ARBA" id="ARBA00023125"/>
    </source>
</evidence>
<dbReference type="GO" id="GO:0005634">
    <property type="term" value="C:nucleus"/>
    <property type="evidence" value="ECO:0007669"/>
    <property type="project" value="TreeGrafter"/>
</dbReference>
<dbReference type="PROSITE" id="PS51253">
    <property type="entry name" value="HTH_CENPB"/>
    <property type="match status" value="1"/>
</dbReference>
<dbReference type="AlphaFoldDB" id="A0A8X7NRP1"/>
<keyword evidence="4" id="KW-0255">Endonuclease</keyword>
<dbReference type="Pfam" id="PF03184">
    <property type="entry name" value="DDE_1"/>
    <property type="match status" value="1"/>
</dbReference>
<dbReference type="SMART" id="SM00674">
    <property type="entry name" value="CENPB"/>
    <property type="match status" value="1"/>
</dbReference>
<keyword evidence="4" id="KW-0378">Hydrolase</keyword>
<dbReference type="InterPro" id="IPR050863">
    <property type="entry name" value="CenT-Element_Derived"/>
</dbReference>
<proteinExistence type="predicted"/>
<gene>
    <name evidence="4" type="ORF">FOB60_000370</name>
</gene>
<dbReference type="EMBL" id="JABWAB010000001">
    <property type="protein sequence ID" value="KAF6058788.1"/>
    <property type="molecule type" value="Genomic_DNA"/>
</dbReference>
<dbReference type="InterPro" id="IPR041188">
    <property type="entry name" value="HTH_ABP1_N"/>
</dbReference>
<evidence type="ECO:0000256" key="2">
    <source>
        <dbReference type="SAM" id="MobiDB-lite"/>
    </source>
</evidence>
<comment type="caution">
    <text evidence="4">The sequence shown here is derived from an EMBL/GenBank/DDBJ whole genome shotgun (WGS) entry which is preliminary data.</text>
</comment>
<feature type="compositionally biased region" description="Acidic residues" evidence="2">
    <location>
        <begin position="546"/>
        <end position="570"/>
    </location>
</feature>
<dbReference type="InterPro" id="IPR004875">
    <property type="entry name" value="DDE_SF_endonuclease_dom"/>
</dbReference>
<dbReference type="GO" id="GO:0004519">
    <property type="term" value="F:endonuclease activity"/>
    <property type="evidence" value="ECO:0007669"/>
    <property type="project" value="UniProtKB-KW"/>
</dbReference>
<feature type="domain" description="HTH CENPB-type" evidence="3">
    <location>
        <begin position="64"/>
        <end position="139"/>
    </location>
</feature>
<keyword evidence="4" id="KW-0540">Nuclease</keyword>
<dbReference type="PANTHER" id="PTHR19303:SF73">
    <property type="entry name" value="PROTEIN PDC2"/>
    <property type="match status" value="1"/>
</dbReference>
<reference evidence="4" key="1">
    <citation type="submission" date="2020-03" db="EMBL/GenBank/DDBJ databases">
        <title>FDA dAtabase for Regulatory Grade micrObial Sequences (FDA-ARGOS): Supporting development and validation of Infectious Disease Dx tests.</title>
        <authorList>
            <person name="Campos J."/>
            <person name="Goldberg B."/>
            <person name="Tallon L."/>
            <person name="Sadzewicz L."/>
            <person name="Vavikolanu K."/>
            <person name="Mehta A."/>
            <person name="Aluvathingal J."/>
            <person name="Nadendla S."/>
            <person name="Nandy P."/>
            <person name="Geyer C."/>
            <person name="Yan Y."/>
            <person name="Sichtig H."/>
        </authorList>
    </citation>
    <scope>NUCLEOTIDE SEQUENCE [LARGE SCALE GENOMIC DNA]</scope>
    <source>
        <strain evidence="4">FDAARGOS_652</strain>
    </source>
</reference>
<dbReference type="Proteomes" id="UP000590412">
    <property type="component" value="Unassembled WGS sequence"/>
</dbReference>
<dbReference type="OrthoDB" id="125347at2759"/>
<dbReference type="PANTHER" id="PTHR19303">
    <property type="entry name" value="TRANSPOSON"/>
    <property type="match status" value="1"/>
</dbReference>
<accession>A0A8X7NRP1</accession>